<name>A0A921UVP7_SORBI</name>
<reference evidence="1" key="2">
    <citation type="submission" date="2020-10" db="EMBL/GenBank/DDBJ databases">
        <authorList>
            <person name="Cooper E.A."/>
            <person name="Brenton Z.W."/>
            <person name="Flinn B.S."/>
            <person name="Jenkins J."/>
            <person name="Shu S."/>
            <person name="Flowers D."/>
            <person name="Luo F."/>
            <person name="Wang Y."/>
            <person name="Xia P."/>
            <person name="Barry K."/>
            <person name="Daum C."/>
            <person name="Lipzen A."/>
            <person name="Yoshinaga Y."/>
            <person name="Schmutz J."/>
            <person name="Saski C."/>
            <person name="Vermerris W."/>
            <person name="Kresovich S."/>
        </authorList>
    </citation>
    <scope>NUCLEOTIDE SEQUENCE</scope>
</reference>
<protein>
    <submittedName>
        <fullName evidence="1">Uncharacterized protein</fullName>
    </submittedName>
</protein>
<dbReference type="AlphaFoldDB" id="A0A921UVP7"/>
<dbReference type="Proteomes" id="UP000807115">
    <property type="component" value="Chromosome 2"/>
</dbReference>
<organism evidence="1 2">
    <name type="scientific">Sorghum bicolor</name>
    <name type="common">Sorghum</name>
    <name type="synonym">Sorghum vulgare</name>
    <dbReference type="NCBI Taxonomy" id="4558"/>
    <lineage>
        <taxon>Eukaryota</taxon>
        <taxon>Viridiplantae</taxon>
        <taxon>Streptophyta</taxon>
        <taxon>Embryophyta</taxon>
        <taxon>Tracheophyta</taxon>
        <taxon>Spermatophyta</taxon>
        <taxon>Magnoliopsida</taxon>
        <taxon>Liliopsida</taxon>
        <taxon>Poales</taxon>
        <taxon>Poaceae</taxon>
        <taxon>PACMAD clade</taxon>
        <taxon>Panicoideae</taxon>
        <taxon>Andropogonodae</taxon>
        <taxon>Andropogoneae</taxon>
        <taxon>Sorghinae</taxon>
        <taxon>Sorghum</taxon>
    </lineage>
</organism>
<reference evidence="1" key="1">
    <citation type="journal article" date="2019" name="BMC Genomics">
        <title>A new reference genome for Sorghum bicolor reveals high levels of sequence similarity between sweet and grain genotypes: implications for the genetics of sugar metabolism.</title>
        <authorList>
            <person name="Cooper E.A."/>
            <person name="Brenton Z.W."/>
            <person name="Flinn B.S."/>
            <person name="Jenkins J."/>
            <person name="Shu S."/>
            <person name="Flowers D."/>
            <person name="Luo F."/>
            <person name="Wang Y."/>
            <person name="Xia P."/>
            <person name="Barry K."/>
            <person name="Daum C."/>
            <person name="Lipzen A."/>
            <person name="Yoshinaga Y."/>
            <person name="Schmutz J."/>
            <person name="Saski C."/>
            <person name="Vermerris W."/>
            <person name="Kresovich S."/>
        </authorList>
    </citation>
    <scope>NUCLEOTIDE SEQUENCE</scope>
</reference>
<accession>A0A921UVP7</accession>
<evidence type="ECO:0000313" key="2">
    <source>
        <dbReference type="Proteomes" id="UP000807115"/>
    </source>
</evidence>
<evidence type="ECO:0000313" key="1">
    <source>
        <dbReference type="EMBL" id="KAG0545260.1"/>
    </source>
</evidence>
<gene>
    <name evidence="1" type="ORF">BDA96_02G345600</name>
</gene>
<comment type="caution">
    <text evidence="1">The sequence shown here is derived from an EMBL/GenBank/DDBJ whole genome shotgun (WGS) entry which is preliminary data.</text>
</comment>
<dbReference type="EMBL" id="CM027681">
    <property type="protein sequence ID" value="KAG0545260.1"/>
    <property type="molecule type" value="Genomic_DNA"/>
</dbReference>
<sequence length="50" mass="6132">MQRCKHALKPEGRQRWCLSVSALWWASNDHVYLFFLHNCNVVDTVEYWRH</sequence>
<proteinExistence type="predicted"/>